<evidence type="ECO:0000313" key="2">
    <source>
        <dbReference type="EMBL" id="MTW12788.1"/>
    </source>
</evidence>
<dbReference type="RefSeq" id="WP_155455727.1">
    <property type="nucleotide sequence ID" value="NZ_WNKX01000016.1"/>
</dbReference>
<keyword evidence="1" id="KW-0812">Transmembrane</keyword>
<evidence type="ECO:0000256" key="1">
    <source>
        <dbReference type="SAM" id="Phobius"/>
    </source>
</evidence>
<keyword evidence="3" id="KW-1185">Reference proteome</keyword>
<reference evidence="2 3" key="1">
    <citation type="submission" date="2019-11" db="EMBL/GenBank/DDBJ databases">
        <title>Type strains purchased from KCTC, JCM and DSMZ.</title>
        <authorList>
            <person name="Lu H."/>
        </authorList>
    </citation>
    <scope>NUCLEOTIDE SEQUENCE [LARGE SCALE GENOMIC DNA]</scope>
    <source>
        <strain evidence="2 3">JCM 31587</strain>
    </source>
</reference>
<gene>
    <name evidence="2" type="ORF">GM658_19450</name>
</gene>
<name>A0A6L6QJX8_9BURK</name>
<dbReference type="Proteomes" id="UP000472320">
    <property type="component" value="Unassembled WGS sequence"/>
</dbReference>
<keyword evidence="1" id="KW-1133">Transmembrane helix</keyword>
<dbReference type="OrthoDB" id="5739160at2"/>
<dbReference type="AlphaFoldDB" id="A0A6L6QJX8"/>
<keyword evidence="1" id="KW-0472">Membrane</keyword>
<comment type="caution">
    <text evidence="2">The sequence shown here is derived from an EMBL/GenBank/DDBJ whole genome shotgun (WGS) entry which is preliminary data.</text>
</comment>
<sequence>MKYRAFQRQRGVTLFVALVMLVLISLLAMSTFNLGKSSIQVVNNMQNRDEGIAASRGVLDEAMSSTRFFDTPTDALANRCGGKSNVRCIDINGDGVNDIVTTLSTPVCIKVKTLTNADLDMSKDEDAGCSVSPPSGLAGTIGANTSGSLCADTTWEMTAVSEDKQVQSKVEVVQGVAMRIPSADAGNSCK</sequence>
<accession>A0A6L6QJX8</accession>
<feature type="transmembrane region" description="Helical" evidence="1">
    <location>
        <begin position="12"/>
        <end position="32"/>
    </location>
</feature>
<organism evidence="2 3">
    <name type="scientific">Massilia eburnea</name>
    <dbReference type="NCBI Taxonomy" id="1776165"/>
    <lineage>
        <taxon>Bacteria</taxon>
        <taxon>Pseudomonadati</taxon>
        <taxon>Pseudomonadota</taxon>
        <taxon>Betaproteobacteria</taxon>
        <taxon>Burkholderiales</taxon>
        <taxon>Oxalobacteraceae</taxon>
        <taxon>Telluria group</taxon>
        <taxon>Massilia</taxon>
    </lineage>
</organism>
<dbReference type="EMBL" id="WNKX01000016">
    <property type="protein sequence ID" value="MTW12788.1"/>
    <property type="molecule type" value="Genomic_DNA"/>
</dbReference>
<proteinExistence type="predicted"/>
<evidence type="ECO:0000313" key="3">
    <source>
        <dbReference type="Proteomes" id="UP000472320"/>
    </source>
</evidence>
<protein>
    <submittedName>
        <fullName evidence="2">Uncharacterized protein</fullName>
    </submittedName>
</protein>